<dbReference type="Pfam" id="PF25976">
    <property type="entry name" value="LpqB_N"/>
    <property type="match status" value="1"/>
</dbReference>
<organism evidence="4 5">
    <name type="scientific">Micromonospora echinospora</name>
    <name type="common">Micromonospora purpurea</name>
    <dbReference type="NCBI Taxonomy" id="1877"/>
    <lineage>
        <taxon>Bacteria</taxon>
        <taxon>Bacillati</taxon>
        <taxon>Actinomycetota</taxon>
        <taxon>Actinomycetes</taxon>
        <taxon>Micromonosporales</taxon>
        <taxon>Micromonosporaceae</taxon>
        <taxon>Micromonospora</taxon>
    </lineage>
</organism>
<dbReference type="Pfam" id="PF10646">
    <property type="entry name" value="Germane"/>
    <property type="match status" value="1"/>
</dbReference>
<dbReference type="Pfam" id="PF10647">
    <property type="entry name" value="Gmad1"/>
    <property type="match status" value="1"/>
</dbReference>
<evidence type="ECO:0000313" key="4">
    <source>
        <dbReference type="EMBL" id="MBB5111746.1"/>
    </source>
</evidence>
<feature type="signal peptide" evidence="2">
    <location>
        <begin position="1"/>
        <end position="20"/>
    </location>
</feature>
<dbReference type="GeneID" id="300292173"/>
<dbReference type="RefSeq" id="WP_184682352.1">
    <property type="nucleotide sequence ID" value="NZ_JACHJC010000001.1"/>
</dbReference>
<dbReference type="InterPro" id="IPR019606">
    <property type="entry name" value="GerMN"/>
</dbReference>
<dbReference type="Proteomes" id="UP000618986">
    <property type="component" value="Unassembled WGS sequence"/>
</dbReference>
<gene>
    <name evidence="4" type="ORF">FHU28_001585</name>
</gene>
<accession>A0ABR6M8P1</accession>
<dbReference type="SUPFAM" id="SSF50969">
    <property type="entry name" value="YVTN repeat-like/Quinoprotein amine dehydrogenase"/>
    <property type="match status" value="1"/>
</dbReference>
<name>A0ABR6M8P1_MICEC</name>
<comment type="caution">
    <text evidence="4">The sequence shown here is derived from an EMBL/GenBank/DDBJ whole genome shotgun (WGS) entry which is preliminary data.</text>
</comment>
<evidence type="ECO:0000313" key="5">
    <source>
        <dbReference type="Proteomes" id="UP000618986"/>
    </source>
</evidence>
<dbReference type="EMBL" id="JACHJC010000001">
    <property type="protein sequence ID" value="MBB5111746.1"/>
    <property type="molecule type" value="Genomic_DNA"/>
</dbReference>
<feature type="region of interest" description="Disordered" evidence="1">
    <location>
        <begin position="33"/>
        <end position="60"/>
    </location>
</feature>
<reference evidence="4 5" key="1">
    <citation type="submission" date="2020-08" db="EMBL/GenBank/DDBJ databases">
        <title>Sequencing the genomes of 1000 actinobacteria strains.</title>
        <authorList>
            <person name="Klenk H.-P."/>
        </authorList>
    </citation>
    <scope>NUCLEOTIDE SEQUENCE [LARGE SCALE GENOMIC DNA]</scope>
    <source>
        <strain evidence="4 5">DSM 43036</strain>
    </source>
</reference>
<feature type="chain" id="PRO_5045991105" description="GerMN domain-containing protein" evidence="2">
    <location>
        <begin position="21"/>
        <end position="599"/>
    </location>
</feature>
<keyword evidence="5" id="KW-1185">Reference proteome</keyword>
<dbReference type="PROSITE" id="PS51257">
    <property type="entry name" value="PROKAR_LIPOPROTEIN"/>
    <property type="match status" value="1"/>
</dbReference>
<dbReference type="SMART" id="SM00909">
    <property type="entry name" value="Germane"/>
    <property type="match status" value="1"/>
</dbReference>
<keyword evidence="2" id="KW-0732">Signal</keyword>
<evidence type="ECO:0000256" key="1">
    <source>
        <dbReference type="SAM" id="MobiDB-lite"/>
    </source>
</evidence>
<proteinExistence type="predicted"/>
<dbReference type="InterPro" id="IPR011044">
    <property type="entry name" value="Quino_amine_DH_bsu"/>
</dbReference>
<evidence type="ECO:0000256" key="2">
    <source>
        <dbReference type="SAM" id="SignalP"/>
    </source>
</evidence>
<sequence length="599" mass="63812">MSRRALALLLAGALLPAALAGCGIPGETDVQIDGSVPAAQGGALNGSPARPPEPADSSEPVPFIENYLRAAAAGERDQAYARARKFLAEESRDLLPGKPQTSEVELTVVRLREKPESTPPNNQGTSTVTLKVQQVGVLRADGTLGPPVASDTQYVFELRRAEPAGTGLLITEAPNVLLTSDAAMREYYQARTVYFWNSDQTRLVPDQRYLLSAAPTERGITEVMRWLADRPSDWLAAGVTGLPEGTQLINNATGTDGHWEINLNMPGANEQRLNRLGTQLAWSLSDLNGKVDLKIQNQKRLTVDLGRERVSAAAYPRGANPMRLGVYDGAVRPLAFGNEPRAAVPLPAEENRNVVSAALARAEDQVLAALVVTGTDNRKRLKVGAGAEPVATLTASDRTFRAMSRPTWLRSLNKARPGGLVAADGRLYRFDGVGGMSEIPLSVPGPVTAVSGSLEGHRIALVSGGALYVAAVSVDGGVVRLGQPRRVTTLLTGVTVVDWVAQNELALAGNEADRRSAIHQLSVDGVWETPLAVEIGAPVTQLAGYPGGSDRGLAAFSFMFETDGAAWRNNPFDFVKREQVLDVPAGSRATNPTAPFFLY</sequence>
<dbReference type="InterPro" id="IPR018910">
    <property type="entry name" value="LpqB_C"/>
</dbReference>
<dbReference type="InterPro" id="IPR059026">
    <property type="entry name" value="LpqB_N"/>
</dbReference>
<protein>
    <recommendedName>
        <fullName evidence="3">GerMN domain-containing protein</fullName>
    </recommendedName>
</protein>
<evidence type="ECO:0000259" key="3">
    <source>
        <dbReference type="SMART" id="SM00909"/>
    </source>
</evidence>
<feature type="domain" description="GerMN" evidence="3">
    <location>
        <begin position="220"/>
        <end position="304"/>
    </location>
</feature>